<dbReference type="SUPFAM" id="SSF48168">
    <property type="entry name" value="R1 subunit of ribonucleotide reductase, N-terminal domain"/>
    <property type="match status" value="1"/>
</dbReference>
<dbReference type="Pfam" id="PF00317">
    <property type="entry name" value="Ribonuc_red_lgN"/>
    <property type="match status" value="1"/>
</dbReference>
<comment type="catalytic activity">
    <reaction evidence="4">
        <text>a 2'-deoxyribonucleoside 5'-diphosphate + [thioredoxin]-disulfide + H2O = a ribonucleoside 5'-diphosphate + [thioredoxin]-dithiol</text>
        <dbReference type="Rhea" id="RHEA:23252"/>
        <dbReference type="Rhea" id="RHEA-COMP:10698"/>
        <dbReference type="Rhea" id="RHEA-COMP:10700"/>
        <dbReference type="ChEBI" id="CHEBI:15377"/>
        <dbReference type="ChEBI" id="CHEBI:29950"/>
        <dbReference type="ChEBI" id="CHEBI:50058"/>
        <dbReference type="ChEBI" id="CHEBI:57930"/>
        <dbReference type="ChEBI" id="CHEBI:73316"/>
        <dbReference type="EC" id="1.17.4.1"/>
    </reaction>
</comment>
<comment type="similarity">
    <text evidence="1 4">Belongs to the ribonucleoside diphosphate reductase large chain family.</text>
</comment>
<dbReference type="GO" id="GO:0005524">
    <property type="term" value="F:ATP binding"/>
    <property type="evidence" value="ECO:0007669"/>
    <property type="project" value="InterPro"/>
</dbReference>
<dbReference type="GO" id="GO:0009263">
    <property type="term" value="P:deoxyribonucleotide biosynthetic process"/>
    <property type="evidence" value="ECO:0007669"/>
    <property type="project" value="UniProtKB-KW"/>
</dbReference>
<proteinExistence type="inferred from homology"/>
<dbReference type="EC" id="1.17.4.1" evidence="2 4"/>
<dbReference type="InterPro" id="IPR000788">
    <property type="entry name" value="RNR_lg_C"/>
</dbReference>
<dbReference type="GO" id="GO:0004748">
    <property type="term" value="F:ribonucleoside-diphosphate reductase activity, thioredoxin disulfide as acceptor"/>
    <property type="evidence" value="ECO:0007669"/>
    <property type="project" value="UniProtKB-EC"/>
</dbReference>
<dbReference type="Gene3D" id="3.20.70.20">
    <property type="match status" value="1"/>
</dbReference>
<evidence type="ECO:0000259" key="6">
    <source>
        <dbReference type="Pfam" id="PF02867"/>
    </source>
</evidence>
<evidence type="ECO:0000256" key="2">
    <source>
        <dbReference type="ARBA" id="ARBA00012274"/>
    </source>
</evidence>
<keyword evidence="4" id="KW-0215">Deoxyribonucleotide synthesis</keyword>
<feature type="domain" description="Ribonucleotide reductase large subunit N-terminal" evidence="5">
    <location>
        <begin position="12"/>
        <end position="83"/>
    </location>
</feature>
<keyword evidence="3 4" id="KW-0560">Oxidoreductase</keyword>
<dbReference type="PRINTS" id="PR01183">
    <property type="entry name" value="RIBORDTASEM1"/>
</dbReference>
<feature type="domain" description="Ribonucleotide reductase large subunit C-terminal" evidence="6">
    <location>
        <begin position="87"/>
        <end position="422"/>
    </location>
</feature>
<dbReference type="PANTHER" id="PTHR11573">
    <property type="entry name" value="RIBONUCLEOSIDE-DIPHOSPHATE REDUCTASE LARGE CHAIN"/>
    <property type="match status" value="1"/>
</dbReference>
<reference evidence="7" key="1">
    <citation type="journal article" date="2014" name="Proc. Natl. Acad. Sci. U.S.A.">
        <title>Ribonucleotide reductases reveal novel viral diversity and predict biological and ecological features of unknown marine viruses.</title>
        <authorList>
            <person name="Sakowski E.G."/>
            <person name="Munsell E.V."/>
            <person name="Hyatt M."/>
            <person name="Kress W."/>
            <person name="Williamson S.J."/>
            <person name="Nasko D.J."/>
            <person name="Polson S.W."/>
            <person name="Wommack K.E."/>
        </authorList>
    </citation>
    <scope>NUCLEOTIDE SEQUENCE</scope>
</reference>
<name>A0A0A0UZU6_9VIRU</name>
<accession>A0A0A0UZU6</accession>
<dbReference type="InterPro" id="IPR013509">
    <property type="entry name" value="RNR_lsu_N"/>
</dbReference>
<protein>
    <recommendedName>
        <fullName evidence="2 4">Ribonucleoside-diphosphate reductase</fullName>
        <ecNumber evidence="2 4">1.17.4.1</ecNumber>
    </recommendedName>
</protein>
<dbReference type="InterPro" id="IPR039718">
    <property type="entry name" value="Rrm1"/>
</dbReference>
<dbReference type="EMBL" id="KM520332">
    <property type="protein sequence ID" value="AIW56752.1"/>
    <property type="molecule type" value="Genomic_DNA"/>
</dbReference>
<evidence type="ECO:0000259" key="5">
    <source>
        <dbReference type="Pfam" id="PF00317"/>
    </source>
</evidence>
<evidence type="ECO:0000313" key="7">
    <source>
        <dbReference type="EMBL" id="AIW56752.1"/>
    </source>
</evidence>
<dbReference type="SUPFAM" id="SSF51998">
    <property type="entry name" value="PFL-like glycyl radical enzymes"/>
    <property type="match status" value="1"/>
</dbReference>
<dbReference type="UniPathway" id="UPA00326"/>
<sequence length="631" mass="71701">MKIKIDLSRDNNLTPFGIATVKDRYLDKNETSPQHAFARAAKYVSTYHGKVDWDMAQRIYDYASKTWFGFSSPILSNAGTKKGLPISCFLNYVPDSREGLSEHYDENIWLASNGGGIGGYWGAVRSDGTSTSHGSKSTGSIPFMKVVDSQMLAFNQGTTRRGSYAAYMDVSHPEIEEFLFMRKSSGGDANRKCLNLHHGINITDDFMNAISKNIDWDLVDPHSNKKVKSINARELWRLILETRHETGEPYLHFIDTSNKNLPEPQQKAGLKVNQSNLCSEITLPTNEERTAVCCLSSVNLAQYDEWSMSPTFIPDMIRMLDNVIEHFIQATYEFTYDYKGTIKNMDSVKLGFKKAGYSAYMERSIGLGAMGFHTYLQKLNIPFDSPMADGQNIKIFKQIKEIATETSKELALERGEAPDMEGTGLRNAHLLAIAPNATSSIICGGTSPSIEPIRANVYSHKTLSGTFQVRNGQLHNLLKTKWNMSEELQKEYEHDYQSFKDSIWKSISEYEGSVQHLSFLTDMEKDVFKTANEIDQNWIIEHASRRQEYICQSQSVNLFFVAPRIQASQEEHDNFLRYTNKVHYQAWKKGLKSLYYLRSREGKSAENINLKVKRVRLEQEATEEVCLSCEA</sequence>
<dbReference type="NCBIfam" id="NF006577">
    <property type="entry name" value="PRK09102.1"/>
    <property type="match status" value="1"/>
</dbReference>
<dbReference type="PANTHER" id="PTHR11573:SF6">
    <property type="entry name" value="RIBONUCLEOSIDE-DIPHOSPHATE REDUCTASE LARGE SUBUNIT"/>
    <property type="match status" value="1"/>
</dbReference>
<evidence type="ECO:0000256" key="4">
    <source>
        <dbReference type="RuleBase" id="RU003410"/>
    </source>
</evidence>
<organism evidence="7">
    <name type="scientific">uncultured virus</name>
    <dbReference type="NCBI Taxonomy" id="340016"/>
    <lineage>
        <taxon>Viruses</taxon>
        <taxon>environmental samples</taxon>
    </lineage>
</organism>
<evidence type="ECO:0000256" key="3">
    <source>
        <dbReference type="ARBA" id="ARBA00023002"/>
    </source>
</evidence>
<dbReference type="Pfam" id="PF02867">
    <property type="entry name" value="Ribonuc_red_lgC"/>
    <property type="match status" value="1"/>
</dbReference>
<dbReference type="InterPro" id="IPR008926">
    <property type="entry name" value="RNR_R1-su_N"/>
</dbReference>
<evidence type="ECO:0000256" key="1">
    <source>
        <dbReference type="ARBA" id="ARBA00010406"/>
    </source>
</evidence>
<comment type="function">
    <text evidence="4">Provides the precursors necessary for DNA synthesis. Catalyzes the biosynthesis of deoxyribonucleotides from the corresponding ribonucleotides.</text>
</comment>